<proteinExistence type="predicted"/>
<comment type="caution">
    <text evidence="2">The sequence shown here is derived from an EMBL/GenBank/DDBJ whole genome shotgun (WGS) entry which is preliminary data.</text>
</comment>
<protein>
    <submittedName>
        <fullName evidence="2">Uncharacterized protein</fullName>
    </submittedName>
</protein>
<keyword evidence="1" id="KW-0472">Membrane</keyword>
<dbReference type="EMBL" id="JBBPBF010000005">
    <property type="protein sequence ID" value="KAK7614100.1"/>
    <property type="molecule type" value="Genomic_DNA"/>
</dbReference>
<keyword evidence="1" id="KW-1133">Transmembrane helix</keyword>
<evidence type="ECO:0000313" key="3">
    <source>
        <dbReference type="Proteomes" id="UP001367316"/>
    </source>
</evidence>
<evidence type="ECO:0000256" key="1">
    <source>
        <dbReference type="SAM" id="Phobius"/>
    </source>
</evidence>
<evidence type="ECO:0000313" key="2">
    <source>
        <dbReference type="EMBL" id="KAK7614100.1"/>
    </source>
</evidence>
<name>A0ABR1NFZ1_9PEZI</name>
<keyword evidence="1" id="KW-0812">Transmembrane</keyword>
<feature type="transmembrane region" description="Helical" evidence="1">
    <location>
        <begin position="41"/>
        <end position="61"/>
    </location>
</feature>
<accession>A0ABR1NFZ1</accession>
<gene>
    <name evidence="2" type="ORF">JOL62DRAFT_357752</name>
</gene>
<dbReference type="Proteomes" id="UP001367316">
    <property type="component" value="Unassembled WGS sequence"/>
</dbReference>
<organism evidence="2 3">
    <name type="scientific">Phyllosticta paracitricarpa</name>
    <dbReference type="NCBI Taxonomy" id="2016321"/>
    <lineage>
        <taxon>Eukaryota</taxon>
        <taxon>Fungi</taxon>
        <taxon>Dikarya</taxon>
        <taxon>Ascomycota</taxon>
        <taxon>Pezizomycotina</taxon>
        <taxon>Dothideomycetes</taxon>
        <taxon>Dothideomycetes incertae sedis</taxon>
        <taxon>Botryosphaeriales</taxon>
        <taxon>Phyllostictaceae</taxon>
        <taxon>Phyllosticta</taxon>
    </lineage>
</organism>
<reference evidence="2 3" key="1">
    <citation type="submission" date="2024-04" db="EMBL/GenBank/DDBJ databases">
        <title>Phyllosticta paracitricarpa is synonymous to the EU quarantine fungus P. citricarpa based on phylogenomic analyses.</title>
        <authorList>
            <consortium name="Lawrence Berkeley National Laboratory"/>
            <person name="Van ingen-buijs V.A."/>
            <person name="Van westerhoven A.C."/>
            <person name="Haridas S."/>
            <person name="Skiadas P."/>
            <person name="Martin F."/>
            <person name="Groenewald J.Z."/>
            <person name="Crous P.W."/>
            <person name="Seidl M.F."/>
        </authorList>
    </citation>
    <scope>NUCLEOTIDE SEQUENCE [LARGE SCALE GENOMIC DNA]</scope>
    <source>
        <strain evidence="2 3">CBS 141358</strain>
    </source>
</reference>
<keyword evidence="3" id="KW-1185">Reference proteome</keyword>
<sequence>MGTYRNTSHDSWSQLSRGQPGLFGQVECLTSNPGVCLLPSFHLWLLLFEAFLVFAFAQRALRLLLDRPTQQHTSHFSRSTLCCIFVALQRLGCPSLSSAAGRSACKKPSRRWSGLNWMPVAIPTLRQIHAMSGTWLRLVRCVSTSTLDRHGAQVSLRWSVGNLDVQLVVQVDGRCTWQRILKLELQS</sequence>